<comment type="pathway">
    <text evidence="2">One-carbon metabolism; methylamine degradation.</text>
</comment>
<dbReference type="InterPro" id="IPR051395">
    <property type="entry name" value="Cytochrome_c_Peroxidase/MauG"/>
</dbReference>
<evidence type="ECO:0000256" key="15">
    <source>
        <dbReference type="SAM" id="SignalP"/>
    </source>
</evidence>
<dbReference type="GO" id="GO:0004130">
    <property type="term" value="F:cytochrome-c peroxidase activity"/>
    <property type="evidence" value="ECO:0007669"/>
    <property type="project" value="TreeGrafter"/>
</dbReference>
<protein>
    <recommendedName>
        <fullName evidence="12">Methylamine utilization protein MauG</fullName>
    </recommendedName>
</protein>
<evidence type="ECO:0000256" key="12">
    <source>
        <dbReference type="ARBA" id="ARBA00073576"/>
    </source>
</evidence>
<dbReference type="Pfam" id="PF03150">
    <property type="entry name" value="CCP_MauG"/>
    <property type="match status" value="1"/>
</dbReference>
<comment type="subcellular location">
    <subcellularLocation>
        <location evidence="1">Periplasm</location>
    </subcellularLocation>
</comment>
<evidence type="ECO:0000259" key="16">
    <source>
        <dbReference type="PROSITE" id="PS51007"/>
    </source>
</evidence>
<keyword evidence="18" id="KW-1185">Reference proteome</keyword>
<evidence type="ECO:0000256" key="7">
    <source>
        <dbReference type="ARBA" id="ARBA00022764"/>
    </source>
</evidence>
<dbReference type="PIRSF" id="PIRSF000294">
    <property type="entry name" value="Cytochrome-c_peroxidase"/>
    <property type="match status" value="1"/>
</dbReference>
<reference evidence="18" key="1">
    <citation type="submission" date="2009-07" db="EMBL/GenBank/DDBJ databases">
        <title>Complete sequence of Methylotenera mobilis JLW8.</title>
        <authorList>
            <consortium name="US DOE Joint Genome Institute"/>
            <person name="Lucas S."/>
            <person name="Copeland A."/>
            <person name="Lapidus A."/>
            <person name="Glavina del Rio T."/>
            <person name="Tice H."/>
            <person name="Bruce D."/>
            <person name="Goodwin L."/>
            <person name="Pitluck S."/>
            <person name="LaButti K.M."/>
            <person name="Clum A."/>
            <person name="Larimer F."/>
            <person name="Land M."/>
            <person name="Hauser L."/>
            <person name="Kyrpides N."/>
            <person name="Mikhailova N."/>
            <person name="Kayluzhnaya M."/>
            <person name="Chistoserdova L."/>
        </authorList>
    </citation>
    <scope>NUCLEOTIDE SEQUENCE [LARGE SCALE GENOMIC DNA]</scope>
    <source>
        <strain evidence="18">JLW8 / ATCC BAA-1282 / DSM 17540</strain>
    </source>
</reference>
<dbReference type="STRING" id="583345.Mmol_1571"/>
<feature type="binding site" description="axial binding residue" evidence="14">
    <location>
        <position position="80"/>
    </location>
    <ligand>
        <name>heme c</name>
        <dbReference type="ChEBI" id="CHEBI:61717"/>
        <label>1</label>
    </ligand>
    <ligandPart>
        <name>Fe</name>
        <dbReference type="ChEBI" id="CHEBI:18248"/>
    </ligandPart>
</feature>
<dbReference type="GO" id="GO:0005509">
    <property type="term" value="F:calcium ion binding"/>
    <property type="evidence" value="ECO:0007669"/>
    <property type="project" value="InterPro"/>
</dbReference>
<evidence type="ECO:0000256" key="10">
    <source>
        <dbReference type="ARBA" id="ARBA00023004"/>
    </source>
</evidence>
<dbReference type="GO" id="GO:0042597">
    <property type="term" value="C:periplasmic space"/>
    <property type="evidence" value="ECO:0007669"/>
    <property type="project" value="UniProtKB-SubCell"/>
</dbReference>
<evidence type="ECO:0000256" key="4">
    <source>
        <dbReference type="ARBA" id="ARBA00022617"/>
    </source>
</evidence>
<evidence type="ECO:0000256" key="3">
    <source>
        <dbReference type="ARBA" id="ARBA00022448"/>
    </source>
</evidence>
<feature type="binding site" description="covalent" evidence="13">
    <location>
        <position position="224"/>
    </location>
    <ligand>
        <name>heme c</name>
        <dbReference type="ChEBI" id="CHEBI:61717"/>
        <label>2</label>
    </ligand>
</feature>
<dbReference type="InterPro" id="IPR009056">
    <property type="entry name" value="Cyt_c-like_dom"/>
</dbReference>
<dbReference type="PANTHER" id="PTHR30600:SF10">
    <property type="entry name" value="BLL6722 PROTEIN"/>
    <property type="match status" value="1"/>
</dbReference>
<keyword evidence="8" id="KW-0249">Electron transport</keyword>
<dbReference type="KEGG" id="mmb:Mmol_1571"/>
<evidence type="ECO:0000256" key="13">
    <source>
        <dbReference type="PIRSR" id="PIRSR000294-1"/>
    </source>
</evidence>
<dbReference type="InterPro" id="IPR036909">
    <property type="entry name" value="Cyt_c-like_dom_sf"/>
</dbReference>
<keyword evidence="7" id="KW-0574">Periplasm</keyword>
<evidence type="ECO:0000256" key="9">
    <source>
        <dbReference type="ARBA" id="ARBA00023002"/>
    </source>
</evidence>
<keyword evidence="9 17" id="KW-0560">Oxidoreductase</keyword>
<keyword evidence="6 15" id="KW-0732">Signal</keyword>
<proteinExistence type="predicted"/>
<dbReference type="Gene3D" id="1.10.760.10">
    <property type="entry name" value="Cytochrome c-like domain"/>
    <property type="match status" value="2"/>
</dbReference>
<evidence type="ECO:0000256" key="6">
    <source>
        <dbReference type="ARBA" id="ARBA00022729"/>
    </source>
</evidence>
<dbReference type="EMBL" id="CP001672">
    <property type="protein sequence ID" value="ACT48475.1"/>
    <property type="molecule type" value="Genomic_DNA"/>
</dbReference>
<dbReference type="GO" id="GO:0009055">
    <property type="term" value="F:electron transfer activity"/>
    <property type="evidence" value="ECO:0007669"/>
    <property type="project" value="InterPro"/>
</dbReference>
<evidence type="ECO:0000313" key="18">
    <source>
        <dbReference type="Proteomes" id="UP000002742"/>
    </source>
</evidence>
<feature type="binding site" description="covalent" evidence="13">
    <location>
        <position position="76"/>
    </location>
    <ligand>
        <name>heme c</name>
        <dbReference type="ChEBI" id="CHEBI:61717"/>
        <label>1</label>
    </ligand>
</feature>
<evidence type="ECO:0000256" key="1">
    <source>
        <dbReference type="ARBA" id="ARBA00004418"/>
    </source>
</evidence>
<comment type="function">
    <text evidence="11">Involved in methylamine metabolism. Essential for the maturation of the beta subunit of MADH, presumably via a step in the biosynthesis of tryptophan tryptophylquinone (TTQ), the cofactor of MADH.</text>
</comment>
<dbReference type="InterPro" id="IPR026259">
    <property type="entry name" value="MauG/Cytc_peroxidase"/>
</dbReference>
<dbReference type="GO" id="GO:0020037">
    <property type="term" value="F:heme binding"/>
    <property type="evidence" value="ECO:0007669"/>
    <property type="project" value="InterPro"/>
</dbReference>
<dbReference type="InterPro" id="IPR004852">
    <property type="entry name" value="Di-haem_cyt_c_peroxidsae"/>
</dbReference>
<dbReference type="HOGENOM" id="CLU_034652_3_1_4"/>
<evidence type="ECO:0000256" key="14">
    <source>
        <dbReference type="PIRSR" id="PIRSR000294-2"/>
    </source>
</evidence>
<dbReference type="FunFam" id="1.10.760.10:FF:000019">
    <property type="entry name" value="Di-heme cytochrome C peroxidase"/>
    <property type="match status" value="1"/>
</dbReference>
<dbReference type="GO" id="GO:0030416">
    <property type="term" value="P:methylamine metabolic process"/>
    <property type="evidence" value="ECO:0007669"/>
    <property type="project" value="InterPro"/>
</dbReference>
<accession>C6WX26</accession>
<organism evidence="17 18">
    <name type="scientific">Methylotenera mobilis (strain JLW8 / ATCC BAA-1282 / DSM 17540)</name>
    <dbReference type="NCBI Taxonomy" id="583345"/>
    <lineage>
        <taxon>Bacteria</taxon>
        <taxon>Pseudomonadati</taxon>
        <taxon>Pseudomonadota</taxon>
        <taxon>Betaproteobacteria</taxon>
        <taxon>Nitrosomonadales</taxon>
        <taxon>Methylophilaceae</taxon>
        <taxon>Methylotenera</taxon>
    </lineage>
</organism>
<evidence type="ECO:0000313" key="17">
    <source>
        <dbReference type="EMBL" id="ACT48475.1"/>
    </source>
</evidence>
<keyword evidence="17" id="KW-0575">Peroxidase</keyword>
<keyword evidence="3" id="KW-0813">Transport</keyword>
<feature type="domain" description="Cytochrome c" evidence="16">
    <location>
        <begin position="54"/>
        <end position="155"/>
    </location>
</feature>
<dbReference type="Proteomes" id="UP000002742">
    <property type="component" value="Chromosome"/>
</dbReference>
<comment type="PTM">
    <text evidence="13">Binds 2 heme groups per subunit.</text>
</comment>
<evidence type="ECO:0000256" key="2">
    <source>
        <dbReference type="ARBA" id="ARBA00004856"/>
    </source>
</evidence>
<feature type="domain" description="Cytochrome c" evidence="16">
    <location>
        <begin position="206"/>
        <end position="327"/>
    </location>
</feature>
<feature type="signal peptide" evidence="15">
    <location>
        <begin position="1"/>
        <end position="28"/>
    </location>
</feature>
<dbReference type="InterPro" id="IPR022394">
    <property type="entry name" value="Methylamine_utilis_MauG"/>
</dbReference>
<sequence length="340" mass="37741">MKMRTRPGTRLMGLLLVMNMAVAGISHAGEIVTKDDFRRPEGIPSPSSNPLTEDKANLGKTLFFDARLSRDNSMSCATCHAPDKRWSDGRLRPLGSEHVANARRTPTVLNSAWLSALMWDGRAGSLEAQAVLPITTPHEMNFDMPSVVARLESIQGYRPLFTQAFGDATVNKKRITEALASFERTLVSNAAPFDRWVAGDESAISERSKHGFKLFTGKAQCASCHKSWRFTDDSFHDIGLRTEDIGRGAKVPPQVTLMQYAFKTPSLRDLPINGPYMHDGAMSGLDEVVKHYEKGGIDRKSRSLEMKPFELTDAERLSLIEFVKTLDGGALKVDYPRMPQ</sequence>
<feature type="binding site" description="axial binding residue" evidence="14">
    <location>
        <position position="225"/>
    </location>
    <ligand>
        <name>heme c</name>
        <dbReference type="ChEBI" id="CHEBI:61717"/>
        <label>2</label>
    </ligand>
    <ligandPart>
        <name>Fe</name>
        <dbReference type="ChEBI" id="CHEBI:18248"/>
    </ligandPart>
</feature>
<evidence type="ECO:0000256" key="11">
    <source>
        <dbReference type="ARBA" id="ARBA00058991"/>
    </source>
</evidence>
<reference evidence="17 18" key="2">
    <citation type="journal article" date="2011" name="J. Bacteriol.">
        <title>Genomes of three methylotrophs from a single niche uncover genetic and metabolic divergence of Methylophilaceae.</title>
        <authorList>
            <person name="Lapidus A."/>
            <person name="Clum A."/>
            <person name="Labutti K."/>
            <person name="Kaluzhnaya M.G."/>
            <person name="Lim S."/>
            <person name="Beck D.A."/>
            <person name="Glavina Del Rio T."/>
            <person name="Nolan M."/>
            <person name="Mavromatis K."/>
            <person name="Huntemann M."/>
            <person name="Lucas S."/>
            <person name="Lidstrom M.E."/>
            <person name="Ivanova N."/>
            <person name="Chistoserdova L."/>
        </authorList>
    </citation>
    <scope>NUCLEOTIDE SEQUENCE [LARGE SCALE GENOMIC DNA]</scope>
    <source>
        <strain evidence="18">JLW8 / ATCC BAA-1282 / DSM 17540</strain>
    </source>
</reference>
<dbReference type="PROSITE" id="PS51007">
    <property type="entry name" value="CYTC"/>
    <property type="match status" value="2"/>
</dbReference>
<gene>
    <name evidence="17" type="ordered locus">Mmol_1571</name>
</gene>
<keyword evidence="5 14" id="KW-0479">Metal-binding</keyword>
<dbReference type="RefSeq" id="WP_015832510.1">
    <property type="nucleotide sequence ID" value="NC_012968.1"/>
</dbReference>
<dbReference type="PANTHER" id="PTHR30600">
    <property type="entry name" value="CYTOCHROME C PEROXIDASE-RELATED"/>
    <property type="match status" value="1"/>
</dbReference>
<keyword evidence="4 13" id="KW-0349">Heme</keyword>
<comment type="cofactor">
    <cofactor evidence="13">
        <name>heme</name>
        <dbReference type="ChEBI" id="CHEBI:30413"/>
    </cofactor>
    <text evidence="13">Binds 2 heme groups.</text>
</comment>
<feature type="binding site" description="covalent" evidence="13">
    <location>
        <position position="79"/>
    </location>
    <ligand>
        <name>heme c</name>
        <dbReference type="ChEBI" id="CHEBI:61717"/>
        <label>1</label>
    </ligand>
</feature>
<dbReference type="SUPFAM" id="SSF46626">
    <property type="entry name" value="Cytochrome c"/>
    <property type="match status" value="2"/>
</dbReference>
<dbReference type="AlphaFoldDB" id="C6WX26"/>
<name>C6WX26_METML</name>
<dbReference type="NCBIfam" id="TIGR03791">
    <property type="entry name" value="TTQ_mauG"/>
    <property type="match status" value="1"/>
</dbReference>
<feature type="binding site" description="covalent" evidence="13">
    <location>
        <position position="221"/>
    </location>
    <ligand>
        <name>heme c</name>
        <dbReference type="ChEBI" id="CHEBI:61717"/>
        <label>2</label>
    </ligand>
</feature>
<dbReference type="eggNOG" id="COG1858">
    <property type="taxonomic scope" value="Bacteria"/>
</dbReference>
<keyword evidence="10 14" id="KW-0408">Iron</keyword>
<feature type="chain" id="PRO_5002973308" description="Methylamine utilization protein MauG" evidence="15">
    <location>
        <begin position="29"/>
        <end position="340"/>
    </location>
</feature>
<evidence type="ECO:0000256" key="8">
    <source>
        <dbReference type="ARBA" id="ARBA00022982"/>
    </source>
</evidence>
<evidence type="ECO:0000256" key="5">
    <source>
        <dbReference type="ARBA" id="ARBA00022723"/>
    </source>
</evidence>